<accession>A0ACB0XSH7</accession>
<evidence type="ECO:0000313" key="2">
    <source>
        <dbReference type="Proteomes" id="UP001497535"/>
    </source>
</evidence>
<dbReference type="Proteomes" id="UP001497535">
    <property type="component" value="Unassembled WGS sequence"/>
</dbReference>
<proteinExistence type="predicted"/>
<sequence>MLFSSLYHWKNFNAKRLWLSTFSYPLSGTIARCSFCKWFVRKCFIHALAIVIHSLKASIPLCEALFVVSKNSFLKAISAHINISTSLVQ</sequence>
<comment type="caution">
    <text evidence="1">The sequence shown here is derived from an EMBL/GenBank/DDBJ whole genome shotgun (WGS) entry which is preliminary data.</text>
</comment>
<dbReference type="EMBL" id="CAVMJV010000002">
    <property type="protein sequence ID" value="CAK5015138.1"/>
    <property type="molecule type" value="Genomic_DNA"/>
</dbReference>
<organism evidence="1 2">
    <name type="scientific">Meloidogyne enterolobii</name>
    <name type="common">Root-knot nematode worm</name>
    <name type="synonym">Meloidogyne mayaguensis</name>
    <dbReference type="NCBI Taxonomy" id="390850"/>
    <lineage>
        <taxon>Eukaryota</taxon>
        <taxon>Metazoa</taxon>
        <taxon>Ecdysozoa</taxon>
        <taxon>Nematoda</taxon>
        <taxon>Chromadorea</taxon>
        <taxon>Rhabditida</taxon>
        <taxon>Tylenchina</taxon>
        <taxon>Tylenchomorpha</taxon>
        <taxon>Tylenchoidea</taxon>
        <taxon>Meloidogynidae</taxon>
        <taxon>Meloidogyninae</taxon>
        <taxon>Meloidogyne</taxon>
    </lineage>
</organism>
<name>A0ACB0XSH7_MELEN</name>
<protein>
    <submittedName>
        <fullName evidence="1">Uncharacterized protein</fullName>
    </submittedName>
</protein>
<keyword evidence="2" id="KW-1185">Reference proteome</keyword>
<reference evidence="1" key="1">
    <citation type="submission" date="2023-11" db="EMBL/GenBank/DDBJ databases">
        <authorList>
            <person name="Poullet M."/>
        </authorList>
    </citation>
    <scope>NUCLEOTIDE SEQUENCE</scope>
    <source>
        <strain evidence="1">E1834</strain>
    </source>
</reference>
<evidence type="ECO:0000313" key="1">
    <source>
        <dbReference type="EMBL" id="CAK5015138.1"/>
    </source>
</evidence>
<gene>
    <name evidence="1" type="ORF">MENTE1834_LOCUS2921</name>
</gene>